<sequence length="639" mass="71957">MPSVKRSHSRSASRCEAARWLFAVGLLVVLAACSDSGPPVSPPSEEKEIPLPPPPSVDPVPEAVAYPESLLCPEPPGTDARCGTPYVPANALTEEELAARYSAGLNAWRYEGTRGACAGCHSPDAIELARVGYTDADLRRRAVTHVDEARASAIIELVRVVRQRHGMTRLLHPARFRPLQPAYEPFAARTPGLPVHDSAAQSERDEAFMDHLVGDRKLLWATGRIDSLAKARQAYDELHAIDLRHLRLGLPFDHLAEDGFHGNEHRSVFEWFPDLASSPRAAVREEWYQRVDAYLSQPTDQNLWGYYDAAKDLTECNPDLGGARLEDYPRACEWMRLKYRSLQVFQHMLRHGTHRHPDFLVDVDSSGGTPRIPDHLEKVIARNPIWETGDHLRIQPLARSAQTACNATNHPCTLLPPIIDQTIHDTPSYTEARIKQSQVFQQTWFVMSFLRDPALLYEGDSFATFIGDYLESVLLPFYDVHHAFVFAKMAVEKSSAQGWMEAEGFRAGTGKLASVRTFSFKQLRDNFSPPPSGNRRRPVHDRMFANFARMFIYLVEEDLTRTGEVFDRTEVLYAVRFMRTWILRLEGAEDADINARVRSIEALAAAARELRTEANRRENPGTGLQPNNRWGEFTAPYGG</sequence>
<accession>A0A540X860</accession>
<reference evidence="2 3" key="1">
    <citation type="submission" date="2019-06" db="EMBL/GenBank/DDBJ databases">
        <authorList>
            <person name="Livingstone P."/>
            <person name="Whitworth D."/>
        </authorList>
    </citation>
    <scope>NUCLEOTIDE SEQUENCE [LARGE SCALE GENOMIC DNA]</scope>
    <source>
        <strain evidence="2 3">AM401</strain>
    </source>
</reference>
<dbReference type="PROSITE" id="PS51257">
    <property type="entry name" value="PROKAR_LIPOPROTEIN"/>
    <property type="match status" value="1"/>
</dbReference>
<dbReference type="AlphaFoldDB" id="A0A540X860"/>
<evidence type="ECO:0000313" key="3">
    <source>
        <dbReference type="Proteomes" id="UP000315369"/>
    </source>
</evidence>
<dbReference type="Proteomes" id="UP000315369">
    <property type="component" value="Unassembled WGS sequence"/>
</dbReference>
<feature type="region of interest" description="Disordered" evidence="1">
    <location>
        <begin position="613"/>
        <end position="639"/>
    </location>
</feature>
<name>A0A540X860_9BACT</name>
<proteinExistence type="predicted"/>
<feature type="region of interest" description="Disordered" evidence="1">
    <location>
        <begin position="37"/>
        <end position="62"/>
    </location>
</feature>
<dbReference type="EMBL" id="VIFM01000006">
    <property type="protein sequence ID" value="TQF17496.1"/>
    <property type="molecule type" value="Genomic_DNA"/>
</dbReference>
<organism evidence="2 3">
    <name type="scientific">Myxococcus llanfairpwllgwyngyllgogerychwyrndrobwllllantysiliogogogochensis</name>
    <dbReference type="NCBI Taxonomy" id="2590453"/>
    <lineage>
        <taxon>Bacteria</taxon>
        <taxon>Pseudomonadati</taxon>
        <taxon>Myxococcota</taxon>
        <taxon>Myxococcia</taxon>
        <taxon>Myxococcales</taxon>
        <taxon>Cystobacterineae</taxon>
        <taxon>Myxococcaceae</taxon>
        <taxon>Myxococcus</taxon>
    </lineage>
</organism>
<evidence type="ECO:0000256" key="1">
    <source>
        <dbReference type="SAM" id="MobiDB-lite"/>
    </source>
</evidence>
<dbReference type="RefSeq" id="WP_141640766.1">
    <property type="nucleotide sequence ID" value="NZ_VIFM01000006.1"/>
</dbReference>
<gene>
    <name evidence="2" type="ORF">FJV41_02490</name>
</gene>
<evidence type="ECO:0000313" key="2">
    <source>
        <dbReference type="EMBL" id="TQF17496.1"/>
    </source>
</evidence>
<comment type="caution">
    <text evidence="2">The sequence shown here is derived from an EMBL/GenBank/DDBJ whole genome shotgun (WGS) entry which is preliminary data.</text>
</comment>
<keyword evidence="3" id="KW-1185">Reference proteome</keyword>
<protein>
    <submittedName>
        <fullName evidence="2">Uncharacterized protein</fullName>
    </submittedName>
</protein>
<dbReference type="OrthoDB" id="5482765at2"/>